<dbReference type="EMBL" id="JBAKFM010000003">
    <property type="protein sequence ID" value="MEX0469563.1"/>
    <property type="molecule type" value="Genomic_DNA"/>
</dbReference>
<dbReference type="RefSeq" id="WP_367959109.1">
    <property type="nucleotide sequence ID" value="NZ_JBAKFK010000003.1"/>
</dbReference>
<evidence type="ECO:0000259" key="5">
    <source>
        <dbReference type="PROSITE" id="PS51379"/>
    </source>
</evidence>
<dbReference type="InterPro" id="IPR050572">
    <property type="entry name" value="Fe-S_Ferredoxin"/>
</dbReference>
<name>A0ABV3TD84_9GAMM</name>
<organism evidence="6 7">
    <name type="scientific">Spiribacter pallidus</name>
    <dbReference type="NCBI Taxonomy" id="1987936"/>
    <lineage>
        <taxon>Bacteria</taxon>
        <taxon>Pseudomonadati</taxon>
        <taxon>Pseudomonadota</taxon>
        <taxon>Gammaproteobacteria</taxon>
        <taxon>Chromatiales</taxon>
        <taxon>Ectothiorhodospiraceae</taxon>
        <taxon>Spiribacter</taxon>
    </lineage>
</organism>
<keyword evidence="3" id="KW-0408">Iron</keyword>
<evidence type="ECO:0000256" key="2">
    <source>
        <dbReference type="ARBA" id="ARBA00022723"/>
    </source>
</evidence>
<dbReference type="Pfam" id="PF12838">
    <property type="entry name" value="Fer4_7"/>
    <property type="match status" value="2"/>
</dbReference>
<dbReference type="PANTHER" id="PTHR43687:SF4">
    <property type="entry name" value="BLR5484 PROTEIN"/>
    <property type="match status" value="1"/>
</dbReference>
<evidence type="ECO:0000256" key="1">
    <source>
        <dbReference type="ARBA" id="ARBA00022485"/>
    </source>
</evidence>
<dbReference type="SUPFAM" id="SSF54862">
    <property type="entry name" value="4Fe-4S ferredoxins"/>
    <property type="match status" value="1"/>
</dbReference>
<keyword evidence="2" id="KW-0479">Metal-binding</keyword>
<keyword evidence="7" id="KW-1185">Reference proteome</keyword>
<gene>
    <name evidence="6" type="ORF">V6X73_07475</name>
</gene>
<feature type="domain" description="4Fe-4S ferredoxin-type" evidence="5">
    <location>
        <begin position="417"/>
        <end position="446"/>
    </location>
</feature>
<dbReference type="InterPro" id="IPR017900">
    <property type="entry name" value="4Fe4S_Fe_S_CS"/>
</dbReference>
<keyword evidence="1" id="KW-0004">4Fe-4S</keyword>
<evidence type="ECO:0000313" key="6">
    <source>
        <dbReference type="EMBL" id="MEX0469563.1"/>
    </source>
</evidence>
<evidence type="ECO:0000256" key="3">
    <source>
        <dbReference type="ARBA" id="ARBA00023004"/>
    </source>
</evidence>
<evidence type="ECO:0000256" key="4">
    <source>
        <dbReference type="ARBA" id="ARBA00023014"/>
    </source>
</evidence>
<protein>
    <submittedName>
        <fullName evidence="6">4Fe-4S binding protein</fullName>
    </submittedName>
</protein>
<keyword evidence="4" id="KW-0411">Iron-sulfur</keyword>
<comment type="caution">
    <text evidence="6">The sequence shown here is derived from an EMBL/GenBank/DDBJ whole genome shotgun (WGS) entry which is preliminary data.</text>
</comment>
<dbReference type="PANTHER" id="PTHR43687">
    <property type="entry name" value="ADENYLYLSULFATE REDUCTASE, BETA SUBUNIT"/>
    <property type="match status" value="1"/>
</dbReference>
<feature type="domain" description="4Fe-4S ferredoxin-type" evidence="5">
    <location>
        <begin position="210"/>
        <end position="239"/>
    </location>
</feature>
<reference evidence="6 7" key="1">
    <citation type="submission" date="2024-02" db="EMBL/GenBank/DDBJ databases">
        <title>New especies of Spiribacter isolated from saline water.</title>
        <authorList>
            <person name="Leon M.J."/>
            <person name="De La Haba R."/>
            <person name="Sanchez-Porro C."/>
            <person name="Ventosa A."/>
        </authorList>
    </citation>
    <scope>NUCLEOTIDE SEQUENCE [LARGE SCALE GENOMIC DNA]</scope>
    <source>
        <strain evidence="7">ag22IC6-390</strain>
    </source>
</reference>
<evidence type="ECO:0000313" key="7">
    <source>
        <dbReference type="Proteomes" id="UP001556709"/>
    </source>
</evidence>
<feature type="domain" description="4Fe-4S ferredoxin-type" evidence="5">
    <location>
        <begin position="448"/>
        <end position="477"/>
    </location>
</feature>
<dbReference type="PROSITE" id="PS51379">
    <property type="entry name" value="4FE4S_FER_2"/>
    <property type="match status" value="3"/>
</dbReference>
<proteinExistence type="predicted"/>
<accession>A0ABV3TD84</accession>
<dbReference type="PROSITE" id="PS00198">
    <property type="entry name" value="4FE4S_FER_1"/>
    <property type="match status" value="2"/>
</dbReference>
<dbReference type="Proteomes" id="UP001556709">
    <property type="component" value="Unassembled WGS sequence"/>
</dbReference>
<sequence length="555" mass="59373">MLEIQHQPLESLKAKAADPRGAALGALASANMGTAGFVEYRSAGTVLIHGPVARALPAARALGEEMRCLLVAEDDGDQPADLRQYLLARGRPRLNGYLGAYEAWLDTDEGPRSLAELVGGGLKAFDLVLDLADAPLMTMQKPPLGYFAVGGDEASLAEALAQLPAMVGEFQKPRFFAYDENICAHGARGMTGCTRCMDACATDAIRSLGEKVEVDPYLCQGCGSCAAACPSGAMGYAFPHARDLLGGLRRALRAYGDAGGQAPALLFHDDEWGSEVLEAFAERLPERLIPVPVEDVGSIGPDIWLSALAMGVSDVVVLLPDAVEGVLAETARTQKALFDPVLEALQLDSDRVRLVSGQAALAVWLDASPLHDDHGRRAGNFSIAGGKRERLQIAFSELYRPNRDAATTELPAGAPFGQIQVDRDACTLCMACAAVCPVEAVTSGGGEPKLLFDESRCVQCGLCEQACPEDAITLEARLHLPAFAMPQTRVLNEEAPFHCVSCGKAFATEKMIGRVAEQLAGHWMFQDERARRRLEMCEDCRVKDLFDEEGNSLGQ</sequence>
<dbReference type="Gene3D" id="3.30.70.20">
    <property type="match status" value="2"/>
</dbReference>
<dbReference type="InterPro" id="IPR017896">
    <property type="entry name" value="4Fe4S_Fe-S-bd"/>
</dbReference>